<dbReference type="InterPro" id="IPR041575">
    <property type="entry name" value="Rubredoxin_C"/>
</dbReference>
<evidence type="ECO:0000256" key="5">
    <source>
        <dbReference type="SAM" id="Phobius"/>
    </source>
</evidence>
<feature type="domain" description="NADH-rubredoxin oxidoreductase C-terminal" evidence="8">
    <location>
        <begin position="330"/>
        <end position="397"/>
    </location>
</feature>
<feature type="domain" description="BFD-like [2Fe-2S]-binding" evidence="6">
    <location>
        <begin position="433"/>
        <end position="479"/>
    </location>
</feature>
<evidence type="ECO:0000256" key="4">
    <source>
        <dbReference type="ARBA" id="ARBA00022827"/>
    </source>
</evidence>
<feature type="transmembrane region" description="Helical" evidence="5">
    <location>
        <begin position="533"/>
        <end position="555"/>
    </location>
</feature>
<keyword evidence="5" id="KW-1133">Transmembrane helix</keyword>
<dbReference type="InterPro" id="IPR036188">
    <property type="entry name" value="FAD/NAD-bd_sf"/>
</dbReference>
<dbReference type="InterPro" id="IPR007419">
    <property type="entry name" value="BFD-like_2Fe2S-bd_dom"/>
</dbReference>
<dbReference type="InterPro" id="IPR050260">
    <property type="entry name" value="FAD-bd_OxRdtase"/>
</dbReference>
<feature type="transmembrane region" description="Helical" evidence="5">
    <location>
        <begin position="567"/>
        <end position="587"/>
    </location>
</feature>
<dbReference type="KEGG" id="sva:SVA_2909"/>
<dbReference type="PANTHER" id="PTHR43429">
    <property type="entry name" value="PYRIDINE NUCLEOTIDE-DISULFIDE OXIDOREDUCTASE DOMAIN-CONTAINING"/>
    <property type="match status" value="1"/>
</dbReference>
<evidence type="ECO:0000259" key="6">
    <source>
        <dbReference type="Pfam" id="PF04324"/>
    </source>
</evidence>
<protein>
    <submittedName>
        <fullName evidence="9">Nitrite reductase</fullName>
    </submittedName>
</protein>
<dbReference type="GO" id="GO:0016491">
    <property type="term" value="F:oxidoreductase activity"/>
    <property type="evidence" value="ECO:0007669"/>
    <property type="project" value="InterPro"/>
</dbReference>
<sequence length="661" mass="70601">MPALPRPAEPAPTAAGPAPIVIVGTGPVGMRVAAELLRRDPYCPIVLYGDEPWEPYQRVRLSALLMGEIGWSGVANPLALPGDHRVVQRHHCPVLAIDRERRRVRDAAGREQAYRALVLATGSRPHVPRIAGIERAGVYTFRDMSDVQRLMARSVRTRTTVVLGGGLLGIEAARALRRRRTDVVVVQHAGRLMNRHLDPPAAALLKRHVEGLGIRVVLADGVRDVLGGRAVEGVRLLSGSELACDTLVLATGIRPNIELALAAGLSVGRGIRVDDAMRTIDPAIYAVGECAEHRGQVIGLVAPGLEQAAVAAHRILGADARFEARMSPAQLKVVGLPVFSMGEVGDDENPSAHRAVVHARPGAGVHRRLVLARNRIVGAVAVGDWSELPRLQEAITHRRRLGPMQLWRFRREGVLWGDGNADAVADWPANATVCNCAGVTRAALTSAIARGCRTVEQLGASTSAGTVCGSCRPLLARLLGAQAPATPRAGTRAMAAVAASTLLLLALFIWPGPLPHDATVQGGWKPEVLWTDAVWKQASGYTLLAIAAGAIPLSLRKRWARLRVGDYGGWRLAHAGLGVAALVVVALHTGLHAGSHLNFWLLLCFLALTKLGSLAAAAVALEGVPSRWSRRARSVSTLLHIVCTWPLPPLLAFHVLSVYYF</sequence>
<dbReference type="AlphaFoldDB" id="A0A1B4VFE8"/>
<dbReference type="SUPFAM" id="SSF51905">
    <property type="entry name" value="FAD/NAD(P)-binding domain"/>
    <property type="match status" value="1"/>
</dbReference>
<dbReference type="EMBL" id="AP014936">
    <property type="protein sequence ID" value="BAU49457.1"/>
    <property type="molecule type" value="Genomic_DNA"/>
</dbReference>
<keyword evidence="3" id="KW-0285">Flavoprotein</keyword>
<evidence type="ECO:0000256" key="1">
    <source>
        <dbReference type="ARBA" id="ARBA00001974"/>
    </source>
</evidence>
<dbReference type="PANTHER" id="PTHR43429:SF3">
    <property type="entry name" value="NITRITE REDUCTASE [NAD(P)H]"/>
    <property type="match status" value="1"/>
</dbReference>
<evidence type="ECO:0000259" key="8">
    <source>
        <dbReference type="Pfam" id="PF18267"/>
    </source>
</evidence>
<feature type="transmembrane region" description="Helical" evidence="5">
    <location>
        <begin position="637"/>
        <end position="660"/>
    </location>
</feature>
<evidence type="ECO:0000259" key="7">
    <source>
        <dbReference type="Pfam" id="PF07992"/>
    </source>
</evidence>
<dbReference type="RefSeq" id="WP_169924118.1">
    <property type="nucleotide sequence ID" value="NZ_AP014936.1"/>
</dbReference>
<dbReference type="Gene3D" id="3.30.390.30">
    <property type="match status" value="1"/>
</dbReference>
<dbReference type="Gene3D" id="3.50.50.60">
    <property type="entry name" value="FAD/NAD(P)-binding domain"/>
    <property type="match status" value="2"/>
</dbReference>
<evidence type="ECO:0000313" key="10">
    <source>
        <dbReference type="Proteomes" id="UP000218899"/>
    </source>
</evidence>
<dbReference type="InterPro" id="IPR041854">
    <property type="entry name" value="BFD-like_2Fe2S-bd_dom_sf"/>
</dbReference>
<gene>
    <name evidence="9" type="ORF">SVA_2909</name>
</gene>
<dbReference type="PRINTS" id="PR00411">
    <property type="entry name" value="PNDRDTASEI"/>
</dbReference>
<keyword evidence="4" id="KW-0274">FAD</keyword>
<evidence type="ECO:0000256" key="3">
    <source>
        <dbReference type="ARBA" id="ARBA00022630"/>
    </source>
</evidence>
<dbReference type="Pfam" id="PF07992">
    <property type="entry name" value="Pyr_redox_2"/>
    <property type="match status" value="1"/>
</dbReference>
<evidence type="ECO:0000313" key="9">
    <source>
        <dbReference type="EMBL" id="BAU49457.1"/>
    </source>
</evidence>
<accession>A0A1B4VFE8</accession>
<dbReference type="Pfam" id="PF04324">
    <property type="entry name" value="Fer2_BFD"/>
    <property type="match status" value="1"/>
</dbReference>
<dbReference type="Pfam" id="PF18267">
    <property type="entry name" value="Rubredoxin_C"/>
    <property type="match status" value="1"/>
</dbReference>
<keyword evidence="10" id="KW-1185">Reference proteome</keyword>
<feature type="domain" description="FAD/NAD(P)-binding" evidence="7">
    <location>
        <begin position="20"/>
        <end position="311"/>
    </location>
</feature>
<dbReference type="Proteomes" id="UP000218899">
    <property type="component" value="Chromosome"/>
</dbReference>
<dbReference type="PRINTS" id="PR00368">
    <property type="entry name" value="FADPNR"/>
</dbReference>
<evidence type="ECO:0000256" key="2">
    <source>
        <dbReference type="ARBA" id="ARBA00006442"/>
    </source>
</evidence>
<keyword evidence="5" id="KW-0472">Membrane</keyword>
<dbReference type="InterPro" id="IPR016156">
    <property type="entry name" value="FAD/NAD-linked_Rdtase_dimer_sf"/>
</dbReference>
<keyword evidence="5" id="KW-0812">Transmembrane</keyword>
<organism evidence="9 10">
    <name type="scientific">Sulfurifustis variabilis</name>
    <dbReference type="NCBI Taxonomy" id="1675686"/>
    <lineage>
        <taxon>Bacteria</taxon>
        <taxon>Pseudomonadati</taxon>
        <taxon>Pseudomonadota</taxon>
        <taxon>Gammaproteobacteria</taxon>
        <taxon>Acidiferrobacterales</taxon>
        <taxon>Acidiferrobacteraceae</taxon>
        <taxon>Sulfurifustis</taxon>
    </lineage>
</organism>
<dbReference type="InterPro" id="IPR023753">
    <property type="entry name" value="FAD/NAD-binding_dom"/>
</dbReference>
<comment type="similarity">
    <text evidence="2">Belongs to the FAD-dependent oxidoreductase family.</text>
</comment>
<reference evidence="9 10" key="1">
    <citation type="submission" date="2015-08" db="EMBL/GenBank/DDBJ databases">
        <title>Complete genome sequence of Sulfurifustis variabilis.</title>
        <authorList>
            <person name="Miura A."/>
            <person name="Kojima H."/>
            <person name="Fukui M."/>
        </authorList>
    </citation>
    <scope>NUCLEOTIDE SEQUENCE [LARGE SCALE GENOMIC DNA]</scope>
    <source>
        <strain evidence="10">skN76</strain>
    </source>
</reference>
<feature type="transmembrane region" description="Helical" evidence="5">
    <location>
        <begin position="599"/>
        <end position="625"/>
    </location>
</feature>
<proteinExistence type="inferred from homology"/>
<comment type="cofactor">
    <cofactor evidence="1">
        <name>FAD</name>
        <dbReference type="ChEBI" id="CHEBI:57692"/>
    </cofactor>
</comment>
<dbReference type="Gene3D" id="1.10.10.1100">
    <property type="entry name" value="BFD-like [2Fe-2S]-binding domain"/>
    <property type="match status" value="1"/>
</dbReference>
<name>A0A1B4VFE8_9GAMM</name>